<gene>
    <name evidence="2" type="ORF">THAPSDRAFT_5548</name>
</gene>
<organism evidence="2 3">
    <name type="scientific">Thalassiosira pseudonana</name>
    <name type="common">Marine diatom</name>
    <name type="synonym">Cyclotella nana</name>
    <dbReference type="NCBI Taxonomy" id="35128"/>
    <lineage>
        <taxon>Eukaryota</taxon>
        <taxon>Sar</taxon>
        <taxon>Stramenopiles</taxon>
        <taxon>Ochrophyta</taxon>
        <taxon>Bacillariophyta</taxon>
        <taxon>Coscinodiscophyceae</taxon>
        <taxon>Thalassiosirophycidae</taxon>
        <taxon>Thalassiosirales</taxon>
        <taxon>Thalassiosiraceae</taxon>
        <taxon>Thalassiosira</taxon>
    </lineage>
</organism>
<reference evidence="2 3" key="1">
    <citation type="journal article" date="2004" name="Science">
        <title>The genome of the diatom Thalassiosira pseudonana: ecology, evolution, and metabolism.</title>
        <authorList>
            <person name="Armbrust E.V."/>
            <person name="Berges J.A."/>
            <person name="Bowler C."/>
            <person name="Green B.R."/>
            <person name="Martinez D."/>
            <person name="Putnam N.H."/>
            <person name="Zhou S."/>
            <person name="Allen A.E."/>
            <person name="Apt K.E."/>
            <person name="Bechner M."/>
            <person name="Brzezinski M.A."/>
            <person name="Chaal B.K."/>
            <person name="Chiovitti A."/>
            <person name="Davis A.K."/>
            <person name="Demarest M.S."/>
            <person name="Detter J.C."/>
            <person name="Glavina T."/>
            <person name="Goodstein D."/>
            <person name="Hadi M.Z."/>
            <person name="Hellsten U."/>
            <person name="Hildebrand M."/>
            <person name="Jenkins B.D."/>
            <person name="Jurka J."/>
            <person name="Kapitonov V.V."/>
            <person name="Kroger N."/>
            <person name="Lau W.W."/>
            <person name="Lane T.W."/>
            <person name="Larimer F.W."/>
            <person name="Lippmeier J.C."/>
            <person name="Lucas S."/>
            <person name="Medina M."/>
            <person name="Montsant A."/>
            <person name="Obornik M."/>
            <person name="Parker M.S."/>
            <person name="Palenik B."/>
            <person name="Pazour G.J."/>
            <person name="Richardson P.M."/>
            <person name="Rynearson T.A."/>
            <person name="Saito M.A."/>
            <person name="Schwartz D.C."/>
            <person name="Thamatrakoln K."/>
            <person name="Valentin K."/>
            <person name="Vardi A."/>
            <person name="Wilkerson F.P."/>
            <person name="Rokhsar D.S."/>
        </authorList>
    </citation>
    <scope>NUCLEOTIDE SEQUENCE [LARGE SCALE GENOMIC DNA]</scope>
    <source>
        <strain evidence="2 3">CCMP1335</strain>
    </source>
</reference>
<feature type="region of interest" description="Disordered" evidence="1">
    <location>
        <begin position="1"/>
        <end position="142"/>
    </location>
</feature>
<dbReference type="eggNOG" id="ENOG502TAWT">
    <property type="taxonomic scope" value="Eukaryota"/>
</dbReference>
<proteinExistence type="predicted"/>
<feature type="compositionally biased region" description="Basic and acidic residues" evidence="1">
    <location>
        <begin position="1"/>
        <end position="25"/>
    </location>
</feature>
<feature type="compositionally biased region" description="Polar residues" evidence="1">
    <location>
        <begin position="72"/>
        <end position="82"/>
    </location>
</feature>
<keyword evidence="3" id="KW-1185">Reference proteome</keyword>
<dbReference type="RefSeq" id="XP_002290323.1">
    <property type="nucleotide sequence ID" value="XM_002290287.1"/>
</dbReference>
<feature type="compositionally biased region" description="Low complexity" evidence="1">
    <location>
        <begin position="26"/>
        <end position="39"/>
    </location>
</feature>
<dbReference type="HOGENOM" id="CLU_1819733_0_0_1"/>
<evidence type="ECO:0000313" key="3">
    <source>
        <dbReference type="Proteomes" id="UP000001449"/>
    </source>
</evidence>
<sequence>MSDETPEVKRQKTEQRLAFEEDMARIRASQAAAGPAAIPAEEENAIAPEDGDAPMEQEPHHQVPEDDGEQQPWPQATSNGTSGAAHHDSDDEEGGNWLQNYTAHHTRVGEDYQVVDLPSPLLGGEGGQQQPQQQQHRVEAAD</sequence>
<dbReference type="GeneID" id="7453230"/>
<evidence type="ECO:0000313" key="2">
    <source>
        <dbReference type="EMBL" id="EED92075.1"/>
    </source>
</evidence>
<dbReference type="AlphaFoldDB" id="B8C380"/>
<reference evidence="2 3" key="2">
    <citation type="journal article" date="2008" name="Nature">
        <title>The Phaeodactylum genome reveals the evolutionary history of diatom genomes.</title>
        <authorList>
            <person name="Bowler C."/>
            <person name="Allen A.E."/>
            <person name="Badger J.H."/>
            <person name="Grimwood J."/>
            <person name="Jabbari K."/>
            <person name="Kuo A."/>
            <person name="Maheswari U."/>
            <person name="Martens C."/>
            <person name="Maumus F."/>
            <person name="Otillar R.P."/>
            <person name="Rayko E."/>
            <person name="Salamov A."/>
            <person name="Vandepoele K."/>
            <person name="Beszteri B."/>
            <person name="Gruber A."/>
            <person name="Heijde M."/>
            <person name="Katinka M."/>
            <person name="Mock T."/>
            <person name="Valentin K."/>
            <person name="Verret F."/>
            <person name="Berges J.A."/>
            <person name="Brownlee C."/>
            <person name="Cadoret J.P."/>
            <person name="Chiovitti A."/>
            <person name="Choi C.J."/>
            <person name="Coesel S."/>
            <person name="De Martino A."/>
            <person name="Detter J.C."/>
            <person name="Durkin C."/>
            <person name="Falciatore A."/>
            <person name="Fournet J."/>
            <person name="Haruta M."/>
            <person name="Huysman M.J."/>
            <person name="Jenkins B.D."/>
            <person name="Jiroutova K."/>
            <person name="Jorgensen R.E."/>
            <person name="Joubert Y."/>
            <person name="Kaplan A."/>
            <person name="Kroger N."/>
            <person name="Kroth P.G."/>
            <person name="La Roche J."/>
            <person name="Lindquist E."/>
            <person name="Lommer M."/>
            <person name="Martin-Jezequel V."/>
            <person name="Lopez P.J."/>
            <person name="Lucas S."/>
            <person name="Mangogna M."/>
            <person name="McGinnis K."/>
            <person name="Medlin L.K."/>
            <person name="Montsant A."/>
            <person name="Oudot-Le Secq M.P."/>
            <person name="Napoli C."/>
            <person name="Obornik M."/>
            <person name="Parker M.S."/>
            <person name="Petit J.L."/>
            <person name="Porcel B.M."/>
            <person name="Poulsen N."/>
            <person name="Robison M."/>
            <person name="Rychlewski L."/>
            <person name="Rynearson T.A."/>
            <person name="Schmutz J."/>
            <person name="Shapiro H."/>
            <person name="Siaut M."/>
            <person name="Stanley M."/>
            <person name="Sussman M.R."/>
            <person name="Taylor A.R."/>
            <person name="Vardi A."/>
            <person name="von Dassow P."/>
            <person name="Vyverman W."/>
            <person name="Willis A."/>
            <person name="Wyrwicz L.S."/>
            <person name="Rokhsar D.S."/>
            <person name="Weissenbach J."/>
            <person name="Armbrust E.V."/>
            <person name="Green B.R."/>
            <person name="Van de Peer Y."/>
            <person name="Grigoriev I.V."/>
        </authorList>
    </citation>
    <scope>NUCLEOTIDE SEQUENCE [LARGE SCALE GENOMIC DNA]</scope>
    <source>
        <strain evidence="2 3">CCMP1335</strain>
    </source>
</reference>
<dbReference type="Proteomes" id="UP000001449">
    <property type="component" value="Chromosome 5"/>
</dbReference>
<dbReference type="InParanoid" id="B8C380"/>
<feature type="compositionally biased region" description="Acidic residues" evidence="1">
    <location>
        <begin position="40"/>
        <end position="55"/>
    </location>
</feature>
<evidence type="ECO:0000256" key="1">
    <source>
        <dbReference type="SAM" id="MobiDB-lite"/>
    </source>
</evidence>
<name>B8C380_THAPS</name>
<dbReference type="KEGG" id="tps:THAPSDRAFT_5548"/>
<dbReference type="PaxDb" id="35128-Thaps5548"/>
<accession>B8C380</accession>
<dbReference type="EMBL" id="CM000642">
    <property type="protein sequence ID" value="EED92075.1"/>
    <property type="molecule type" value="Genomic_DNA"/>
</dbReference>
<protein>
    <submittedName>
        <fullName evidence="2">Uncharacterized protein</fullName>
    </submittedName>
</protein>